<dbReference type="Gene3D" id="1.10.287.510">
    <property type="entry name" value="Helix hairpin bin"/>
    <property type="match status" value="1"/>
</dbReference>
<dbReference type="InterPro" id="IPR003593">
    <property type="entry name" value="AAA+_ATPase"/>
</dbReference>
<comment type="function">
    <text evidence="9">Part of the Rad50/Mre11 complex, which is involved in the early steps of DNA double-strand break (DSB) repair. The complex may facilitate opening of the processed DNA ends to aid in the recruitment of HerA and NurA. Rad50 controls the balance between DNA end bridging and DNA resection via ATP-dependent structural rearrangements of the Rad50/Mre11 complex.</text>
</comment>
<keyword evidence="13" id="KW-1185">Reference proteome</keyword>
<keyword evidence="6 9" id="KW-0067">ATP-binding</keyword>
<evidence type="ECO:0000256" key="10">
    <source>
        <dbReference type="PROSITE-ProRule" id="PRU00471"/>
    </source>
</evidence>
<dbReference type="SUPFAM" id="SSF75712">
    <property type="entry name" value="Rad50 coiled-coil Zn hook"/>
    <property type="match status" value="1"/>
</dbReference>
<evidence type="ECO:0000313" key="13">
    <source>
        <dbReference type="Proteomes" id="UP000197418"/>
    </source>
</evidence>
<dbReference type="NCBIfam" id="NF003034">
    <property type="entry name" value="PRK03918.1"/>
    <property type="match status" value="1"/>
</dbReference>
<gene>
    <name evidence="9" type="primary">rad50</name>
    <name evidence="12" type="ORF">A3L08_08755</name>
</gene>
<accession>A0A218P9D5</accession>
<dbReference type="GO" id="GO:0006302">
    <property type="term" value="P:double-strand break repair"/>
    <property type="evidence" value="ECO:0007669"/>
    <property type="project" value="UniProtKB-UniRule"/>
</dbReference>
<dbReference type="Proteomes" id="UP000197418">
    <property type="component" value="Chromosome"/>
</dbReference>
<comment type="cofactor">
    <cofactor evidence="9">
        <name>Zn(2+)</name>
        <dbReference type="ChEBI" id="CHEBI:29105"/>
    </cofactor>
    <text evidence="9">Binds 1 zinc ion per homodimer.</text>
</comment>
<evidence type="ECO:0000256" key="6">
    <source>
        <dbReference type="ARBA" id="ARBA00022840"/>
    </source>
</evidence>
<dbReference type="PROSITE" id="PS51131">
    <property type="entry name" value="ZN_HOOK"/>
    <property type="match status" value="1"/>
</dbReference>
<keyword evidence="5 9" id="KW-0862">Zinc</keyword>
<feature type="binding site" evidence="9 10">
    <location>
        <position position="441"/>
    </location>
    <ligand>
        <name>Zn(2+)</name>
        <dbReference type="ChEBI" id="CHEBI:29105"/>
    </ligand>
</feature>
<dbReference type="InterPro" id="IPR027417">
    <property type="entry name" value="P-loop_NTPase"/>
</dbReference>
<dbReference type="AlphaFoldDB" id="A0A218P9D5"/>
<feature type="coiled-coil region" evidence="9">
    <location>
        <begin position="154"/>
        <end position="428"/>
    </location>
</feature>
<keyword evidence="8 9" id="KW-0234">DNA repair</keyword>
<feature type="binding site" evidence="9">
    <location>
        <begin position="32"/>
        <end position="38"/>
    </location>
    <ligand>
        <name>ATP</name>
        <dbReference type="ChEBI" id="CHEBI:30616"/>
    </ligand>
</feature>
<dbReference type="GO" id="GO:0016887">
    <property type="term" value="F:ATP hydrolysis activity"/>
    <property type="evidence" value="ECO:0007669"/>
    <property type="project" value="UniProtKB-UniRule"/>
</dbReference>
<comment type="similarity">
    <text evidence="9">Belongs to the SMC family. RAD50 subfamily.</text>
</comment>
<evidence type="ECO:0000313" key="12">
    <source>
        <dbReference type="EMBL" id="ASJ07401.1"/>
    </source>
</evidence>
<dbReference type="GeneID" id="33316357"/>
<dbReference type="PANTHER" id="PTHR32114:SF2">
    <property type="entry name" value="ABC TRANSPORTER ABCH.3"/>
    <property type="match status" value="1"/>
</dbReference>
<evidence type="ECO:0000256" key="5">
    <source>
        <dbReference type="ARBA" id="ARBA00022833"/>
    </source>
</evidence>
<dbReference type="InterPro" id="IPR022982">
    <property type="entry name" value="Rad50_ATPase_archaeal"/>
</dbReference>
<evidence type="ECO:0000256" key="4">
    <source>
        <dbReference type="ARBA" id="ARBA00022801"/>
    </source>
</evidence>
<feature type="binding site" evidence="9 10">
    <location>
        <position position="438"/>
    </location>
    <ligand>
        <name>Zn(2+)</name>
        <dbReference type="ChEBI" id="CHEBI:29105"/>
    </ligand>
</feature>
<feature type="coiled-coil region" evidence="9">
    <location>
        <begin position="614"/>
        <end position="736"/>
    </location>
</feature>
<dbReference type="SMART" id="SM00382">
    <property type="entry name" value="AAA"/>
    <property type="match status" value="1"/>
</dbReference>
<evidence type="ECO:0000256" key="3">
    <source>
        <dbReference type="ARBA" id="ARBA00022763"/>
    </source>
</evidence>
<keyword evidence="3 9" id="KW-0227">DNA damage</keyword>
<keyword evidence="4 9" id="KW-0378">Hydrolase</keyword>
<organism evidence="12 13">
    <name type="scientific">Thermococcus pacificus</name>
    <dbReference type="NCBI Taxonomy" id="71998"/>
    <lineage>
        <taxon>Archaea</taxon>
        <taxon>Methanobacteriati</taxon>
        <taxon>Methanobacteriota</taxon>
        <taxon>Thermococci</taxon>
        <taxon>Thermococcales</taxon>
        <taxon>Thermococcaceae</taxon>
        <taxon>Thermococcus</taxon>
    </lineage>
</organism>
<dbReference type="PANTHER" id="PTHR32114">
    <property type="entry name" value="ABC TRANSPORTER ABCH.3"/>
    <property type="match status" value="1"/>
</dbReference>
<evidence type="ECO:0000256" key="9">
    <source>
        <dbReference type="HAMAP-Rule" id="MF_00449"/>
    </source>
</evidence>
<dbReference type="RefSeq" id="WP_088854647.1">
    <property type="nucleotide sequence ID" value="NZ_CP015102.1"/>
</dbReference>
<feature type="binding site" evidence="9">
    <location>
        <position position="131"/>
    </location>
    <ligand>
        <name>ATP</name>
        <dbReference type="ChEBI" id="CHEBI:30616"/>
    </ligand>
</feature>
<comment type="domain">
    <text evidence="9">The two conserved Cys that bind zinc constitute the zinc-hook, which separates the large intramolecular coiled coil regions. The 2 Cys residues coordinate one molecule of zinc with the help of the 2 Cys residues of the zinc-hook of another Rad50 molecule, thereby forming a V-shaped homodimer.</text>
</comment>
<keyword evidence="1 9" id="KW-0479">Metal-binding</keyword>
<feature type="binding site" evidence="9">
    <location>
        <position position="12"/>
    </location>
    <ligand>
        <name>ATP</name>
        <dbReference type="ChEBI" id="CHEBI:30616"/>
    </ligand>
</feature>
<keyword evidence="2 9" id="KW-0547">Nucleotide-binding</keyword>
<evidence type="ECO:0000256" key="8">
    <source>
        <dbReference type="ARBA" id="ARBA00023204"/>
    </source>
</evidence>
<evidence type="ECO:0000259" key="11">
    <source>
        <dbReference type="PROSITE" id="PS51131"/>
    </source>
</evidence>
<dbReference type="Pfam" id="PF13175">
    <property type="entry name" value="AAA_15"/>
    <property type="match status" value="1"/>
</dbReference>
<evidence type="ECO:0000256" key="1">
    <source>
        <dbReference type="ARBA" id="ARBA00022723"/>
    </source>
</evidence>
<comment type="subunit">
    <text evidence="9">Homodimer. Forms a heterotetramer composed of two Mre11 subunits and two Rad50 subunits.</text>
</comment>
<evidence type="ECO:0000256" key="2">
    <source>
        <dbReference type="ARBA" id="ARBA00022741"/>
    </source>
</evidence>
<dbReference type="GO" id="GO:0005524">
    <property type="term" value="F:ATP binding"/>
    <property type="evidence" value="ECO:0007669"/>
    <property type="project" value="UniProtKB-UniRule"/>
</dbReference>
<dbReference type="GO" id="GO:0008270">
    <property type="term" value="F:zinc ion binding"/>
    <property type="evidence" value="ECO:0007669"/>
    <property type="project" value="UniProtKB-UniRule"/>
</dbReference>
<proteinExistence type="inferred from homology"/>
<evidence type="ECO:0000256" key="7">
    <source>
        <dbReference type="ARBA" id="ARBA00023054"/>
    </source>
</evidence>
<feature type="coiled-coil region" evidence="9">
    <location>
        <begin position="454"/>
        <end position="578"/>
    </location>
</feature>
<feature type="binding site" evidence="9">
    <location>
        <begin position="792"/>
        <end position="797"/>
    </location>
    <ligand>
        <name>ATP</name>
        <dbReference type="ChEBI" id="CHEBI:30616"/>
    </ligand>
</feature>
<feature type="domain" description="Zinc-hook" evidence="11">
    <location>
        <begin position="391"/>
        <end position="490"/>
    </location>
</feature>
<dbReference type="InterPro" id="IPR041685">
    <property type="entry name" value="AAA_GajA/Old/RecF-like"/>
</dbReference>
<keyword evidence="7 9" id="KW-0175">Coiled coil</keyword>
<protein>
    <recommendedName>
        <fullName evidence="9">DNA double-strand break repair Rad50 ATPase</fullName>
    </recommendedName>
</protein>
<sequence>MRIRRIKIKNFRAHEKSEVEFSDGINLLIGQNGAGKSSILEAIFAALYMGHPSFPRGYLQANTRVNAKGGIVLALEFEHDGKTYRITRDTKKSELLEDGALIAEKSSDIARWVERNVYPIQVFTNALYIRQGEIEGIITNREIMEKVLRKVLGIEDYENAEKNAAEVIRELRRKRDYLRKLVERKAEVEESLRDAEKRFSETLRRISELRERARKLEGEFEEAEKEYSRLKALKEELEGLEKRKAIVEQRIRAEKDRIEDYEGQIFEVEREIEELEEKFSRLKELEPLEKEYLKLKSLLSLKDELAKLELSTARLAEKKKTLEEKTSRINEVSSKIAELEKEETALRETYEELKRKNSLHQRALQLKAEAERYRSELEKAGTTPEEIEEGLKSIEKAKEELEKLREEVARTREEMASLTGLKESLIENLSKLEGAKVCPLCKRPIEEHDEEEIKREYDAEIASIEKKLKGLEKKLETLREREPELKETIRKEPKLIRLKKTADLLREVEEKLSKYDLEELEKAAEEFENTKARLIEIKKELRHLREELEELENARKELERIETRLAEIEVEKGKITEKLGGEGFDSFDEVEGRLKELEPAYREYLSLKGVPAQLERARKKLTLLEKRRDESIKTLGELEGELKGLKAEIEKRSREFSEEAYREAEKRYIESARELEKAKAELKGAEELRNEVMKLLDELRAKRKEIEDAEKEIETVEKAIADMTAFKEKVARLKAEEELRGLEEVQKLAGETFSEMTEGKYQGIKLKREKKYGKERIELKVLYAGNEVGLEFLSGGERIALGLAFRLALSLYKVGNLELLILDEPTPFLDEERRKKLVEIISSQLRKIPQVIIVSHDEELKDAADYVIRVENVGGKSRVEVESLGAY</sequence>
<dbReference type="KEGG" id="tpaf:A3L08_08755"/>
<dbReference type="HAMAP" id="MF_00449">
    <property type="entry name" value="RAD50"/>
    <property type="match status" value="1"/>
</dbReference>
<dbReference type="EMBL" id="CP015102">
    <property type="protein sequence ID" value="ASJ07401.1"/>
    <property type="molecule type" value="Genomic_DNA"/>
</dbReference>
<name>A0A218P9D5_9EURY</name>
<dbReference type="Gene3D" id="3.40.50.300">
    <property type="entry name" value="P-loop containing nucleotide triphosphate hydrolases"/>
    <property type="match status" value="2"/>
</dbReference>
<dbReference type="OrthoDB" id="25344at2157"/>
<dbReference type="InterPro" id="IPR013134">
    <property type="entry name" value="Zn_hook_RAD50"/>
</dbReference>
<reference evidence="12 13" key="1">
    <citation type="submission" date="2016-04" db="EMBL/GenBank/DDBJ databases">
        <title>Complete genome sequence of Thermococcus pacificus type strain P4.</title>
        <authorList>
            <person name="Oger P.M."/>
        </authorList>
    </citation>
    <scope>NUCLEOTIDE SEQUENCE [LARGE SCALE GENOMIC DNA]</scope>
    <source>
        <strain evidence="12 13">P-4</strain>
    </source>
</reference>
<dbReference type="SUPFAM" id="SSF52540">
    <property type="entry name" value="P-loop containing nucleoside triphosphate hydrolases"/>
    <property type="match status" value="1"/>
</dbReference>